<name>A0A0E9XTA3_ANGAN</name>
<protein>
    <submittedName>
        <fullName evidence="1">Uncharacterized protein</fullName>
    </submittedName>
</protein>
<reference evidence="1" key="2">
    <citation type="journal article" date="2015" name="Fish Shellfish Immunol.">
        <title>Early steps in the European eel (Anguilla anguilla)-Vibrio vulnificus interaction in the gills: Role of the RtxA13 toxin.</title>
        <authorList>
            <person name="Callol A."/>
            <person name="Pajuelo D."/>
            <person name="Ebbesson L."/>
            <person name="Teles M."/>
            <person name="MacKenzie S."/>
            <person name="Amaro C."/>
        </authorList>
    </citation>
    <scope>NUCLEOTIDE SEQUENCE</scope>
</reference>
<accession>A0A0E9XTA3</accession>
<dbReference type="EMBL" id="GBXM01002698">
    <property type="protein sequence ID" value="JAI05880.1"/>
    <property type="molecule type" value="Transcribed_RNA"/>
</dbReference>
<organism evidence="1">
    <name type="scientific">Anguilla anguilla</name>
    <name type="common">European freshwater eel</name>
    <name type="synonym">Muraena anguilla</name>
    <dbReference type="NCBI Taxonomy" id="7936"/>
    <lineage>
        <taxon>Eukaryota</taxon>
        <taxon>Metazoa</taxon>
        <taxon>Chordata</taxon>
        <taxon>Craniata</taxon>
        <taxon>Vertebrata</taxon>
        <taxon>Euteleostomi</taxon>
        <taxon>Actinopterygii</taxon>
        <taxon>Neopterygii</taxon>
        <taxon>Teleostei</taxon>
        <taxon>Anguilliformes</taxon>
        <taxon>Anguillidae</taxon>
        <taxon>Anguilla</taxon>
    </lineage>
</organism>
<sequence>MLSPTLILPWLIIKSILPPARRSITCL</sequence>
<proteinExistence type="predicted"/>
<evidence type="ECO:0000313" key="1">
    <source>
        <dbReference type="EMBL" id="JAI05880.1"/>
    </source>
</evidence>
<reference evidence="1" key="1">
    <citation type="submission" date="2014-11" db="EMBL/GenBank/DDBJ databases">
        <authorList>
            <person name="Amaro Gonzalez C."/>
        </authorList>
    </citation>
    <scope>NUCLEOTIDE SEQUENCE</scope>
</reference>
<dbReference type="AlphaFoldDB" id="A0A0E9XTA3"/>